<evidence type="ECO:0000313" key="6">
    <source>
        <dbReference type="Proteomes" id="UP000291000"/>
    </source>
</evidence>
<evidence type="ECO:0000256" key="1">
    <source>
        <dbReference type="ARBA" id="ARBA00006926"/>
    </source>
</evidence>
<organism evidence="5 6">
    <name type="scientific">Capra hircus</name>
    <name type="common">Goat</name>
    <dbReference type="NCBI Taxonomy" id="9925"/>
    <lineage>
        <taxon>Eukaryota</taxon>
        <taxon>Metazoa</taxon>
        <taxon>Chordata</taxon>
        <taxon>Craniata</taxon>
        <taxon>Vertebrata</taxon>
        <taxon>Euteleostomi</taxon>
        <taxon>Mammalia</taxon>
        <taxon>Eutheria</taxon>
        <taxon>Laurasiatheria</taxon>
        <taxon>Artiodactyla</taxon>
        <taxon>Ruminantia</taxon>
        <taxon>Pecora</taxon>
        <taxon>Bovidae</taxon>
        <taxon>Caprinae</taxon>
        <taxon>Capra</taxon>
    </lineage>
</organism>
<name>A0A452E3G8_CAPHI</name>
<reference evidence="5" key="2">
    <citation type="submission" date="2025-08" db="UniProtKB">
        <authorList>
            <consortium name="Ensembl"/>
        </authorList>
    </citation>
    <scope>IDENTIFICATION</scope>
</reference>
<keyword evidence="6" id="KW-1185">Reference proteome</keyword>
<proteinExistence type="inferred from homology"/>
<dbReference type="AlphaFoldDB" id="A0A452E3G8"/>
<dbReference type="Bgee" id="ENSCHIG00000010361">
    <property type="expression patterns" value="Expressed in ovary and 1 other cell type or tissue"/>
</dbReference>
<dbReference type="SUPFAM" id="SSF52833">
    <property type="entry name" value="Thioredoxin-like"/>
    <property type="match status" value="1"/>
</dbReference>
<evidence type="ECO:0008006" key="7">
    <source>
        <dbReference type="Google" id="ProtNLM"/>
    </source>
</evidence>
<keyword evidence="2" id="KW-0575">Peroxidase</keyword>
<dbReference type="STRING" id="9925.ENSCHIP00000006555"/>
<sequence length="160" mass="17873">CIPASAASWWWHWLLLASMAGMQQQQDTSNLKAVNIQGKLVSQVVNAASKWGFIDQPQHFNVLAFPCNQCGQQEPDSSKIQSFAPPHLHKIAVASTGVHPAFKYLMETSGKKPSWNFWKYLVAPDGKVVGAWDPSMTVEEIRLQVTALVMKLILKKQEDL</sequence>
<accession>A0A452E3G8</accession>
<evidence type="ECO:0000313" key="5">
    <source>
        <dbReference type="Ensembl" id="ENSCHIP00000006555.1"/>
    </source>
</evidence>
<evidence type="ECO:0000256" key="4">
    <source>
        <dbReference type="SAM" id="SignalP"/>
    </source>
</evidence>
<feature type="signal peptide" evidence="4">
    <location>
        <begin position="1"/>
        <end position="25"/>
    </location>
</feature>
<keyword evidence="3" id="KW-0560">Oxidoreductase</keyword>
<evidence type="ECO:0000256" key="2">
    <source>
        <dbReference type="ARBA" id="ARBA00022559"/>
    </source>
</evidence>
<dbReference type="GO" id="GO:0006979">
    <property type="term" value="P:response to oxidative stress"/>
    <property type="evidence" value="ECO:0007669"/>
    <property type="project" value="InterPro"/>
</dbReference>
<dbReference type="PANTHER" id="PTHR11592">
    <property type="entry name" value="GLUTATHIONE PEROXIDASE"/>
    <property type="match status" value="1"/>
</dbReference>
<dbReference type="PANTHER" id="PTHR11592:SF5">
    <property type="entry name" value="GLUTATHIONE PEROXIDASE 7"/>
    <property type="match status" value="1"/>
</dbReference>
<dbReference type="InterPro" id="IPR000889">
    <property type="entry name" value="Glutathione_peroxidase"/>
</dbReference>
<dbReference type="InterPro" id="IPR036249">
    <property type="entry name" value="Thioredoxin-like_sf"/>
</dbReference>
<comment type="similarity">
    <text evidence="1">Belongs to the glutathione peroxidase family.</text>
</comment>
<dbReference type="Proteomes" id="UP000291000">
    <property type="component" value="Unassembled WGS sequence"/>
</dbReference>
<dbReference type="GeneTree" id="ENSGT00940000159127"/>
<protein>
    <recommendedName>
        <fullName evidence="7">Glutathione peroxidase</fullName>
    </recommendedName>
</protein>
<dbReference type="Ensembl" id="ENSCHIT00000014282.1">
    <property type="protein sequence ID" value="ENSCHIP00000006555.1"/>
    <property type="gene ID" value="ENSCHIG00000010361.1"/>
</dbReference>
<keyword evidence="4" id="KW-0732">Signal</keyword>
<dbReference type="Gene3D" id="3.40.30.10">
    <property type="entry name" value="Glutaredoxin"/>
    <property type="match status" value="1"/>
</dbReference>
<evidence type="ECO:0000256" key="3">
    <source>
        <dbReference type="ARBA" id="ARBA00023002"/>
    </source>
</evidence>
<dbReference type="PROSITE" id="PS51355">
    <property type="entry name" value="GLUTATHIONE_PEROXID_3"/>
    <property type="match status" value="1"/>
</dbReference>
<reference evidence="6" key="1">
    <citation type="submission" date="2016-04" db="EMBL/GenBank/DDBJ databases">
        <title>Polished mammalian reference genomes with single-molecule sequencing and chromosome conformation capture applied to the Capra hircus genome.</title>
        <authorList>
            <person name="Bickhart D.M."/>
            <person name="Koren S."/>
            <person name="Rosen B."/>
            <person name="Hastie A."/>
            <person name="Liachko I."/>
            <person name="Sullivan S.T."/>
            <person name="Burton J."/>
            <person name="Sayre B.L."/>
            <person name="Huson H.J."/>
            <person name="Lee J."/>
            <person name="Lam E."/>
            <person name="Kelley C.M."/>
            <person name="Hutchison J.L."/>
            <person name="Zhou Y."/>
            <person name="Sun J."/>
            <person name="Crisa A."/>
            <person name="Schwartz J.C."/>
            <person name="Hammond J.A."/>
            <person name="Schroeder S.G."/>
            <person name="Liu G.E."/>
            <person name="Dunham M."/>
            <person name="Shendure J."/>
            <person name="Sonstegard T.S."/>
            <person name="Phillippy A.M."/>
            <person name="Van Tassell C.P."/>
            <person name="Smith T.P."/>
        </authorList>
    </citation>
    <scope>NUCLEOTIDE SEQUENCE [LARGE SCALE GENOMIC DNA]</scope>
</reference>
<dbReference type="GO" id="GO:0004601">
    <property type="term" value="F:peroxidase activity"/>
    <property type="evidence" value="ECO:0007669"/>
    <property type="project" value="UniProtKB-KW"/>
</dbReference>
<feature type="chain" id="PRO_5019536536" description="Glutathione peroxidase" evidence="4">
    <location>
        <begin position="26"/>
        <end position="160"/>
    </location>
</feature>
<reference evidence="5" key="3">
    <citation type="submission" date="2025-09" db="UniProtKB">
        <authorList>
            <consortium name="Ensembl"/>
        </authorList>
    </citation>
    <scope>IDENTIFICATION</scope>
</reference>